<evidence type="ECO:0000313" key="4">
    <source>
        <dbReference type="Proteomes" id="UP000004995"/>
    </source>
</evidence>
<keyword evidence="1" id="KW-0472">Membrane</keyword>
<keyword evidence="1" id="KW-0812">Transmembrane</keyword>
<feature type="domain" description="Reverse transcriptase zinc-binding" evidence="2">
    <location>
        <begin position="51"/>
        <end position="100"/>
    </location>
</feature>
<dbReference type="Gramene" id="KQL02145">
    <property type="protein sequence ID" value="KQL02145"/>
    <property type="gene ID" value="SETIT_015535mg"/>
</dbReference>
<dbReference type="InParanoid" id="K3YMQ3"/>
<dbReference type="AlphaFoldDB" id="K3YMQ3"/>
<dbReference type="InterPro" id="IPR026960">
    <property type="entry name" value="RVT-Znf"/>
</dbReference>
<evidence type="ECO:0000313" key="3">
    <source>
        <dbReference type="EnsemblPlants" id="KQL02145"/>
    </source>
</evidence>
<proteinExistence type="predicted"/>
<dbReference type="EnsemblPlants" id="KQL02145">
    <property type="protein sequence ID" value="KQL02145"/>
    <property type="gene ID" value="SETIT_015535mg"/>
</dbReference>
<sequence length="101" mass="11283">MCHGDIGGGVGMRITYFYIFGISLVHSASNKIEALFVLLCTLLKFASRGSRVTIRCKIFIWLAILNCCWTANGLACHELNHPEYCPLCDQADETIQHFLTS</sequence>
<keyword evidence="4" id="KW-1185">Reference proteome</keyword>
<reference evidence="3" key="2">
    <citation type="submission" date="2018-08" db="UniProtKB">
        <authorList>
            <consortium name="EnsemblPlants"/>
        </authorList>
    </citation>
    <scope>IDENTIFICATION</scope>
    <source>
        <strain evidence="3">Yugu1</strain>
    </source>
</reference>
<evidence type="ECO:0000259" key="2">
    <source>
        <dbReference type="Pfam" id="PF13966"/>
    </source>
</evidence>
<organism evidence="3 4">
    <name type="scientific">Setaria italica</name>
    <name type="common">Foxtail millet</name>
    <name type="synonym">Panicum italicum</name>
    <dbReference type="NCBI Taxonomy" id="4555"/>
    <lineage>
        <taxon>Eukaryota</taxon>
        <taxon>Viridiplantae</taxon>
        <taxon>Streptophyta</taxon>
        <taxon>Embryophyta</taxon>
        <taxon>Tracheophyta</taxon>
        <taxon>Spermatophyta</taxon>
        <taxon>Magnoliopsida</taxon>
        <taxon>Liliopsida</taxon>
        <taxon>Poales</taxon>
        <taxon>Poaceae</taxon>
        <taxon>PACMAD clade</taxon>
        <taxon>Panicoideae</taxon>
        <taxon>Panicodae</taxon>
        <taxon>Paniceae</taxon>
        <taxon>Cenchrinae</taxon>
        <taxon>Setaria</taxon>
    </lineage>
</organism>
<feature type="transmembrane region" description="Helical" evidence="1">
    <location>
        <begin position="58"/>
        <end position="75"/>
    </location>
</feature>
<protein>
    <recommendedName>
        <fullName evidence="2">Reverse transcriptase zinc-binding domain-containing protein</fullName>
    </recommendedName>
</protein>
<dbReference type="HOGENOM" id="CLU_2296575_0_0_1"/>
<dbReference type="Proteomes" id="UP000004995">
    <property type="component" value="Unassembled WGS sequence"/>
</dbReference>
<keyword evidence="1" id="KW-1133">Transmembrane helix</keyword>
<evidence type="ECO:0000256" key="1">
    <source>
        <dbReference type="SAM" id="Phobius"/>
    </source>
</evidence>
<dbReference type="Pfam" id="PF13966">
    <property type="entry name" value="zf-RVT"/>
    <property type="match status" value="1"/>
</dbReference>
<reference evidence="4" key="1">
    <citation type="journal article" date="2012" name="Nat. Biotechnol.">
        <title>Reference genome sequence of the model plant Setaria.</title>
        <authorList>
            <person name="Bennetzen J.L."/>
            <person name="Schmutz J."/>
            <person name="Wang H."/>
            <person name="Percifield R."/>
            <person name="Hawkins J."/>
            <person name="Pontaroli A.C."/>
            <person name="Estep M."/>
            <person name="Feng L."/>
            <person name="Vaughn J.N."/>
            <person name="Grimwood J."/>
            <person name="Jenkins J."/>
            <person name="Barry K."/>
            <person name="Lindquist E."/>
            <person name="Hellsten U."/>
            <person name="Deshpande S."/>
            <person name="Wang X."/>
            <person name="Wu X."/>
            <person name="Mitros T."/>
            <person name="Triplett J."/>
            <person name="Yang X."/>
            <person name="Ye C.Y."/>
            <person name="Mauro-Herrera M."/>
            <person name="Wang L."/>
            <person name="Li P."/>
            <person name="Sharma M."/>
            <person name="Sharma R."/>
            <person name="Ronald P.C."/>
            <person name="Panaud O."/>
            <person name="Kellogg E.A."/>
            <person name="Brutnell T.P."/>
            <person name="Doust A.N."/>
            <person name="Tuskan G.A."/>
            <person name="Rokhsar D."/>
            <person name="Devos K.M."/>
        </authorList>
    </citation>
    <scope>NUCLEOTIDE SEQUENCE [LARGE SCALE GENOMIC DNA]</scope>
    <source>
        <strain evidence="4">cv. Yugu1</strain>
    </source>
</reference>
<feature type="transmembrane region" description="Helical" evidence="1">
    <location>
        <begin position="16"/>
        <end position="46"/>
    </location>
</feature>
<name>K3YMQ3_SETIT</name>
<accession>K3YMQ3</accession>
<dbReference type="EMBL" id="AGNK02003922">
    <property type="status" value="NOT_ANNOTATED_CDS"/>
    <property type="molecule type" value="Genomic_DNA"/>
</dbReference>